<protein>
    <submittedName>
        <fullName evidence="3">Lectin C-type domain protein</fullName>
    </submittedName>
</protein>
<dbReference type="InterPro" id="IPR016187">
    <property type="entry name" value="CTDL_fold"/>
</dbReference>
<dbReference type="GO" id="GO:0000272">
    <property type="term" value="P:polysaccharide catabolic process"/>
    <property type="evidence" value="ECO:0007669"/>
    <property type="project" value="InterPro"/>
</dbReference>
<name>A0A5B1CM42_9BACT</name>
<accession>A0A5B1CM42</accession>
<dbReference type="SUPFAM" id="SSF56436">
    <property type="entry name" value="C-type lectin-like"/>
    <property type="match status" value="1"/>
</dbReference>
<gene>
    <name evidence="3" type="ORF">LF1_34010</name>
</gene>
<dbReference type="InterPro" id="IPR018247">
    <property type="entry name" value="EF_Hand_1_Ca_BS"/>
</dbReference>
<feature type="region of interest" description="Disordered" evidence="1">
    <location>
        <begin position="1"/>
        <end position="23"/>
    </location>
</feature>
<dbReference type="PROSITE" id="PS00018">
    <property type="entry name" value="EF_HAND_1"/>
    <property type="match status" value="2"/>
</dbReference>
<organism evidence="3 4">
    <name type="scientific">Rubripirellula obstinata</name>
    <dbReference type="NCBI Taxonomy" id="406547"/>
    <lineage>
        <taxon>Bacteria</taxon>
        <taxon>Pseudomonadati</taxon>
        <taxon>Planctomycetota</taxon>
        <taxon>Planctomycetia</taxon>
        <taxon>Pirellulales</taxon>
        <taxon>Pirellulaceae</taxon>
        <taxon>Rubripirellula</taxon>
    </lineage>
</organism>
<dbReference type="PROSITE" id="PS50041">
    <property type="entry name" value="C_TYPE_LECTIN_2"/>
    <property type="match status" value="1"/>
</dbReference>
<keyword evidence="4" id="KW-1185">Reference proteome</keyword>
<dbReference type="Proteomes" id="UP000322699">
    <property type="component" value="Unassembled WGS sequence"/>
</dbReference>
<sequence length="2268" mass="245139">MCRSQDELGSHSQARTRKRRETRLGSRKFGRRLSVEHLEARQLLASDLLQTSVFSGTLDGASARETLDIEIVAGQRLRILADQIDYAPDLFLRNPSGEVIRLGNDNNLDNSRPNLIDLQDLSDTGTYELAVEPNRGLFGDFQIRIDVGTDIQLEENPELEKINDDEGRFALIEDFVVFEDVDLANSTLRANVGGSIILGDKDNFGLGYFSAGTVVEVDASDIPEGSTLPPLVTVGSNVEPIVDTDPSPSVFRGTIPSDGYYSATIASASFRLNGKIYEYDPVHQGWEDARQAAIANGAELVSIESASLNQRIIQEFGDYWSSTWIGLQDIDQDDSYAWTDGEASVYRNWGNSEPSRSPFGAIDFSHKCFCFSRGDWITPARTSEIPSITERILGADDSDLTGSGFAATYAARIEIQDNVIPSIRSIAPELQGRSFSQGALDEVTIQLSKPFDENSLSESTFQVRTSGVDGQFGTADDIYTNALGTPQATNPFAVPEISVNLASATLSAGDYQLVVNGNITDRYGVGVDVDGDGVAGGTLIQQFSVLPSVGGQPTVTEIEPNNTFDQAVVLPIEADGVTGQWSRSAVGLGIVGDDDFWSLELLEGQSVIFGVERDGGGSFDPTVALFRHDGSNLVGLGTGFTQEQFQVQETGTYFARVRPVFSSEQYTYRLSALIHEDAILENESGGTQSIAPEQVGDQTFESVVGETFAEEDDVDAFEFPNLNPGDTFRLEILPNPHWSGAIPTFVPINETAGLVDTNPAENIFEATVTQSTALEFEFSQQESGAGVREGSNEYQYSFRVTIVDGSGPTLTLDDEESDHLGVYRDLIAELFYDFSEPILSDSLTSENATLLYAGPDNNFGTLDDRWIEITAEIQSANQFDGPRLHVDIEQEYLEDGYYRFVVEDSVTDLAGNLLDGDGNQLIGGIFVDAFQVAALLPGEIGEGIDNDKIENATALPVFQSADSKWSQTPVIVANQSSGNNDWFSFQAEAGQQLRLLGDFAGLFTFFYEDENGVNQFFRNTSSRIIDLTRTATYRFRSRSDIPGESRLSIALSDPDLDFASSTVESLNFSPSGGLRQAVITGISETATSQDRLNLGTLAAGEQVQIVVNNSPLSQANLRVDLVDSTGQVVADLDPENLSLSAEIPADGQYEAIVSVDSVIFDNRQFELTDLSYFYPEVLDVVAADGKFLATVDSPELNVILADQYAGSAGKWIGLDHTANPPRWHDGQEVDFANGFDIENADPLSGIRILNTGQWFSSSNQRPGITQRPLDPEDPDFAINSLASLYDATISIAGGSLFSIADAGSIQDGDTLNEMFLGDTIRFDTPAFAGSLSEDVVKLVGAGADGILDTADDQEYDLSIELIDGATALRYQLANEPLSVGLHRFTLTSLLTDESGTPIDGNQDEFPGGELVRTFTFAGAPEGFLFGTSENIDADNAIRLTIHDDPGGQDIARSEIAVSFAADEDDEDWWVFSAEQGQSISVRFERPTNNQADVVIFRQEPGGELTRIFDALNNEFSTGLLSFIADQDADYFIRSSMNPPPGQLDAIVPDSLKLAVLVSDTLPIGPFADRSTVEDQIDQSQGTFQYVATVEQFTTAAQSPRLGWFEPGTVIVAEITGAPDWSGAAPRIFADGAGLVDTDPSPSRFQGTTTDQGIVEIEIRQDAGESGFDAQVVVSGTISETILPEVFGFSGVPAEGATSTNKISELKIEFNEEIVSELLPSDAIVIQHAGADQTFGTADDYNYDFDLVSSLESLNIHSPLQQHFVTASIHDGFLLPGANRIVITDALFDRVGNLIEAQEDAASFGDQRIAAQRSFNVADIRGDVVPETIGDFDPIDGAFLPLIEDRDGTAWSRSQIGSGRIDPDFGPDWWQFDGQAGDVADIFVSHDSATLNQRPSVEVYFDPSGTGQLASLQEIAIPFVSGNSNHNIRLIRELELTETGTYFVLVDGIRSIAYDIEIATFGGGQLESESSSNEAQEILFNEETGTPEVRRGRISATAYAPSANVDEDRFGLSAITAGSSVIATLNRPEWSFANLRIELRDSAGTVLESTTYVASNYIQTSVPADGNYELLVTAEAGDGVQAQYDLSVLIADTPNDVPQSVEIESVSINGNSATRSAIETIEITFDSVIDLGLSQIQLISVDTGVRVRGLRIASEINDGKTTAILSFESGTGIVDSQSSVPSKLQSDSYTIEFRGDGYIPTSRDADDFFAKYGDTDGNGDVNLSDFATFRSGFGLDVGDNGFRSDLDDNRDGVVGLVDFAAFRNSFGRP</sequence>
<dbReference type="SMART" id="SM00034">
    <property type="entry name" value="CLECT"/>
    <property type="match status" value="1"/>
</dbReference>
<dbReference type="PANTHER" id="PTHR22801:SF63">
    <property type="entry name" value="C-TYPE LECTIN DOMAIN-CONTAINING PROTEIN"/>
    <property type="match status" value="1"/>
</dbReference>
<reference evidence="3 4" key="1">
    <citation type="submission" date="2019-08" db="EMBL/GenBank/DDBJ databases">
        <title>Deep-cultivation of Planctomycetes and their phenomic and genomic characterization uncovers novel biology.</title>
        <authorList>
            <person name="Wiegand S."/>
            <person name="Jogler M."/>
            <person name="Boedeker C."/>
            <person name="Pinto D."/>
            <person name="Vollmers J."/>
            <person name="Rivas-Marin E."/>
            <person name="Kohn T."/>
            <person name="Peeters S.H."/>
            <person name="Heuer A."/>
            <person name="Rast P."/>
            <person name="Oberbeckmann S."/>
            <person name="Bunk B."/>
            <person name="Jeske O."/>
            <person name="Meyerdierks A."/>
            <person name="Storesund J.E."/>
            <person name="Kallscheuer N."/>
            <person name="Luecker S."/>
            <person name="Lage O.M."/>
            <person name="Pohl T."/>
            <person name="Merkel B.J."/>
            <person name="Hornburger P."/>
            <person name="Mueller R.-W."/>
            <person name="Bruemmer F."/>
            <person name="Labrenz M."/>
            <person name="Spormann A.M."/>
            <person name="Op Den Camp H."/>
            <person name="Overmann J."/>
            <person name="Amann R."/>
            <person name="Jetten M.S.M."/>
            <person name="Mascher T."/>
            <person name="Medema M.H."/>
            <person name="Devos D.P."/>
            <person name="Kaster A.-K."/>
            <person name="Ovreas L."/>
            <person name="Rohde M."/>
            <person name="Galperin M.Y."/>
            <person name="Jogler C."/>
        </authorList>
    </citation>
    <scope>NUCLEOTIDE SEQUENCE [LARGE SCALE GENOMIC DNA]</scope>
    <source>
        <strain evidence="3 4">LF1</strain>
    </source>
</reference>
<dbReference type="InterPro" id="IPR050801">
    <property type="entry name" value="Ca-Dep_Lectins_ImmuneDev"/>
</dbReference>
<dbReference type="PANTHER" id="PTHR22801">
    <property type="entry name" value="LITHOSTATHINE"/>
    <property type="match status" value="1"/>
</dbReference>
<evidence type="ECO:0000313" key="4">
    <source>
        <dbReference type="Proteomes" id="UP000322699"/>
    </source>
</evidence>
<proteinExistence type="predicted"/>
<dbReference type="InterPro" id="IPR001304">
    <property type="entry name" value="C-type_lectin-like"/>
</dbReference>
<comment type="caution">
    <text evidence="3">The sequence shown here is derived from an EMBL/GenBank/DDBJ whole genome shotgun (WGS) entry which is preliminary data.</text>
</comment>
<dbReference type="Gene3D" id="1.10.1330.10">
    <property type="entry name" value="Dockerin domain"/>
    <property type="match status" value="1"/>
</dbReference>
<dbReference type="EMBL" id="VRLW01000001">
    <property type="protein sequence ID" value="KAA1260859.1"/>
    <property type="molecule type" value="Genomic_DNA"/>
</dbReference>
<evidence type="ECO:0000259" key="2">
    <source>
        <dbReference type="PROSITE" id="PS50041"/>
    </source>
</evidence>
<dbReference type="InterPro" id="IPR016186">
    <property type="entry name" value="C-type_lectin-like/link_sf"/>
</dbReference>
<feature type="compositionally biased region" description="Basic residues" evidence="1">
    <location>
        <begin position="14"/>
        <end position="23"/>
    </location>
</feature>
<dbReference type="Gene3D" id="2.60.120.380">
    <property type="match status" value="1"/>
</dbReference>
<feature type="domain" description="C-type lectin" evidence="2">
    <location>
        <begin position="272"/>
        <end position="376"/>
    </location>
</feature>
<dbReference type="OrthoDB" id="221077at2"/>
<dbReference type="Pfam" id="PF00059">
    <property type="entry name" value="Lectin_C"/>
    <property type="match status" value="1"/>
</dbReference>
<dbReference type="Gene3D" id="3.10.100.10">
    <property type="entry name" value="Mannose-Binding Protein A, subunit A"/>
    <property type="match status" value="1"/>
</dbReference>
<evidence type="ECO:0000313" key="3">
    <source>
        <dbReference type="EMBL" id="KAA1260859.1"/>
    </source>
</evidence>
<dbReference type="InterPro" id="IPR036439">
    <property type="entry name" value="Dockerin_dom_sf"/>
</dbReference>
<evidence type="ECO:0000256" key="1">
    <source>
        <dbReference type="SAM" id="MobiDB-lite"/>
    </source>
</evidence>